<dbReference type="STRING" id="1448316.A0A395HB06"/>
<sequence>MATPPSLYDTTDSDLLRLPGGFFWVALARASRGDSLPSTRVHPRRQRRPPPRDAYVNSTSAILGSSSPTQPSSSDFEPQWDDIDEDEYDARRTQPEDVTVHLLLSFLQFALNLCLVQDATGSREARPRIERRASIARIAGQTDIRAEDDGGICWMTRGDLGWTTRHPYFALLEAKKAFKSMYIEERTGRSMPRVSNETLAQYLGEALVAWRANRDFLNQDVFLIVGTNAFVRFINFKFNTGYEEYLDAESEAAQTAVVQRGDGNVFAYMHSTKWFCLQSSEGREAALCHVLALIRWQVHQGGTVLQFTEQASRAEDSSNDSMDDDSD</sequence>
<dbReference type="EMBL" id="KZ824423">
    <property type="protein sequence ID" value="RAL04870.1"/>
    <property type="molecule type" value="Genomic_DNA"/>
</dbReference>
<dbReference type="RefSeq" id="XP_025579197.1">
    <property type="nucleotide sequence ID" value="XM_025718742.1"/>
</dbReference>
<evidence type="ECO:0000256" key="1">
    <source>
        <dbReference type="SAM" id="MobiDB-lite"/>
    </source>
</evidence>
<keyword evidence="3" id="KW-1185">Reference proteome</keyword>
<dbReference type="VEuPathDB" id="FungiDB:BO80DRAFT_422102"/>
<feature type="compositionally biased region" description="Low complexity" evidence="1">
    <location>
        <begin position="65"/>
        <end position="74"/>
    </location>
</feature>
<dbReference type="GeneID" id="37223607"/>
<dbReference type="Proteomes" id="UP000249402">
    <property type="component" value="Unassembled WGS sequence"/>
</dbReference>
<evidence type="ECO:0000313" key="3">
    <source>
        <dbReference type="Proteomes" id="UP000249402"/>
    </source>
</evidence>
<dbReference type="OrthoDB" id="4646997at2759"/>
<feature type="region of interest" description="Disordered" evidence="1">
    <location>
        <begin position="34"/>
        <end position="81"/>
    </location>
</feature>
<evidence type="ECO:0000313" key="2">
    <source>
        <dbReference type="EMBL" id="RAL04870.1"/>
    </source>
</evidence>
<reference evidence="2 3" key="1">
    <citation type="submission" date="2018-02" db="EMBL/GenBank/DDBJ databases">
        <title>The genomes of Aspergillus section Nigri reveals drivers in fungal speciation.</title>
        <authorList>
            <consortium name="DOE Joint Genome Institute"/>
            <person name="Vesth T.C."/>
            <person name="Nybo J."/>
            <person name="Theobald S."/>
            <person name="Brandl J."/>
            <person name="Frisvad J.C."/>
            <person name="Nielsen K.F."/>
            <person name="Lyhne E.K."/>
            <person name="Kogle M.E."/>
            <person name="Kuo A."/>
            <person name="Riley R."/>
            <person name="Clum A."/>
            <person name="Nolan M."/>
            <person name="Lipzen A."/>
            <person name="Salamov A."/>
            <person name="Henrissat B."/>
            <person name="Wiebenga A."/>
            <person name="De vries R.P."/>
            <person name="Grigoriev I.V."/>
            <person name="Mortensen U.H."/>
            <person name="Andersen M.R."/>
            <person name="Baker S.E."/>
        </authorList>
    </citation>
    <scope>NUCLEOTIDE SEQUENCE [LARGE SCALE GENOMIC DNA]</scope>
    <source>
        <strain evidence="2 3">CBS 121593</strain>
    </source>
</reference>
<gene>
    <name evidence="2" type="ORF">BO80DRAFT_422102</name>
</gene>
<protein>
    <submittedName>
        <fullName evidence="2">Uncharacterized protein</fullName>
    </submittedName>
</protein>
<name>A0A395HB06_9EURO</name>
<proteinExistence type="predicted"/>
<dbReference type="AlphaFoldDB" id="A0A395HB06"/>
<accession>A0A395HB06</accession>
<organism evidence="2 3">
    <name type="scientific">Aspergillus ibericus CBS 121593</name>
    <dbReference type="NCBI Taxonomy" id="1448316"/>
    <lineage>
        <taxon>Eukaryota</taxon>
        <taxon>Fungi</taxon>
        <taxon>Dikarya</taxon>
        <taxon>Ascomycota</taxon>
        <taxon>Pezizomycotina</taxon>
        <taxon>Eurotiomycetes</taxon>
        <taxon>Eurotiomycetidae</taxon>
        <taxon>Eurotiales</taxon>
        <taxon>Aspergillaceae</taxon>
        <taxon>Aspergillus</taxon>
        <taxon>Aspergillus subgen. Circumdati</taxon>
    </lineage>
</organism>